<keyword evidence="5" id="KW-0862">Zinc</keyword>
<evidence type="ECO:0000256" key="9">
    <source>
        <dbReference type="ARBA" id="ARBA00023242"/>
    </source>
</evidence>
<dbReference type="FunFam" id="1.10.472.10:FF:000002">
    <property type="entry name" value="Transcription factor IIIB 90 kDa subunit"/>
    <property type="match status" value="1"/>
</dbReference>
<dbReference type="GO" id="GO:0000126">
    <property type="term" value="C:transcription factor TFIIIB complex"/>
    <property type="evidence" value="ECO:0007669"/>
    <property type="project" value="TreeGrafter"/>
</dbReference>
<evidence type="ECO:0000256" key="4">
    <source>
        <dbReference type="ARBA" id="ARBA00022771"/>
    </source>
</evidence>
<keyword evidence="3" id="KW-0479">Metal-binding</keyword>
<dbReference type="Pfam" id="PF08271">
    <property type="entry name" value="Zn_Ribbon_TF"/>
    <property type="match status" value="1"/>
</dbReference>
<dbReference type="InterPro" id="IPR013763">
    <property type="entry name" value="Cyclin-like_dom"/>
</dbReference>
<dbReference type="GO" id="GO:0070897">
    <property type="term" value="P:transcription preinitiation complex assembly"/>
    <property type="evidence" value="ECO:0007669"/>
    <property type="project" value="InterPro"/>
</dbReference>
<dbReference type="FunFam" id="1.10.472.10:FF:000007">
    <property type="entry name" value="Transcription factor IIIB 90 kDa subunit"/>
    <property type="match status" value="1"/>
</dbReference>
<evidence type="ECO:0000256" key="8">
    <source>
        <dbReference type="ARBA" id="ARBA00023163"/>
    </source>
</evidence>
<dbReference type="InterPro" id="IPR011665">
    <property type="entry name" value="BRF1_TBP-bd_dom"/>
</dbReference>
<dbReference type="GO" id="GO:0001006">
    <property type="term" value="F:RNA polymerase III type 3 promoter sequence-specific DNA binding"/>
    <property type="evidence" value="ECO:0007669"/>
    <property type="project" value="TreeGrafter"/>
</dbReference>
<organism evidence="14">
    <name type="scientific">Guillardia theta</name>
    <name type="common">Cryptophyte</name>
    <name type="synonym">Cryptomonas phi</name>
    <dbReference type="NCBI Taxonomy" id="55529"/>
    <lineage>
        <taxon>Eukaryota</taxon>
        <taxon>Cryptophyceae</taxon>
        <taxon>Pyrenomonadales</taxon>
        <taxon>Geminigeraceae</taxon>
        <taxon>Guillardia</taxon>
    </lineage>
</organism>
<dbReference type="Gene3D" id="1.10.472.10">
    <property type="entry name" value="Cyclin-like"/>
    <property type="match status" value="2"/>
</dbReference>
<keyword evidence="7" id="KW-0010">Activator</keyword>
<evidence type="ECO:0000256" key="10">
    <source>
        <dbReference type="ARBA" id="ARBA00031009"/>
    </source>
</evidence>
<evidence type="ECO:0000256" key="7">
    <source>
        <dbReference type="ARBA" id="ARBA00023159"/>
    </source>
</evidence>
<evidence type="ECO:0000259" key="13">
    <source>
        <dbReference type="PROSITE" id="PS51134"/>
    </source>
</evidence>
<dbReference type="GO" id="GO:0008270">
    <property type="term" value="F:zinc ion binding"/>
    <property type="evidence" value="ECO:0007669"/>
    <property type="project" value="UniProtKB-KW"/>
</dbReference>
<dbReference type="Pfam" id="PF07741">
    <property type="entry name" value="BRF1"/>
    <property type="match status" value="1"/>
</dbReference>
<evidence type="ECO:0000256" key="6">
    <source>
        <dbReference type="ARBA" id="ARBA00023015"/>
    </source>
</evidence>
<gene>
    <name evidence="14" type="ORF">GTHE00462_LOCUS10214</name>
</gene>
<dbReference type="GO" id="GO:0097550">
    <property type="term" value="C:transcription preinitiation complex"/>
    <property type="evidence" value="ECO:0007669"/>
    <property type="project" value="TreeGrafter"/>
</dbReference>
<dbReference type="InterPro" id="IPR000812">
    <property type="entry name" value="TFIIB"/>
</dbReference>
<keyword evidence="8" id="KW-0804">Transcription</keyword>
<proteinExistence type="inferred from homology"/>
<dbReference type="PRINTS" id="PR00685">
    <property type="entry name" value="TIFACTORIIB"/>
</dbReference>
<dbReference type="CDD" id="cd20553">
    <property type="entry name" value="CYCLIN_TFIIIB90_rpt1"/>
    <property type="match status" value="1"/>
</dbReference>
<dbReference type="InterPro" id="IPR013137">
    <property type="entry name" value="Znf_TFIIB"/>
</dbReference>
<evidence type="ECO:0000256" key="3">
    <source>
        <dbReference type="ARBA" id="ARBA00022723"/>
    </source>
</evidence>
<dbReference type="SUPFAM" id="SSF57783">
    <property type="entry name" value="Zinc beta-ribbon"/>
    <property type="match status" value="1"/>
</dbReference>
<feature type="compositionally biased region" description="Acidic residues" evidence="12">
    <location>
        <begin position="426"/>
        <end position="442"/>
    </location>
</feature>
<keyword evidence="9" id="KW-0539">Nucleus</keyword>
<dbReference type="InterPro" id="IPR036915">
    <property type="entry name" value="Cyclin-like_sf"/>
</dbReference>
<dbReference type="Gene3D" id="1.20.5.650">
    <property type="entry name" value="Single helix bin"/>
    <property type="match status" value="1"/>
</dbReference>
<keyword evidence="6" id="KW-0805">Transcription regulation</keyword>
<evidence type="ECO:0000256" key="11">
    <source>
        <dbReference type="PROSITE-ProRule" id="PRU00469"/>
    </source>
</evidence>
<sequence>MSKSCPKCQSTNIETDGARGEAVCTNCGHVLEECAIVSEVQFSENAGGQSSVVGQFVPEHGLSGFRGAPGYGGFSKESREVTLANGKRIIQHIAGCLRLASNHVEVAHRFFQQAVQKNFIQGRRTNSVVAACLYIVCRRLKTSHMLIDFAEVLQIDVYDLGNVFLKFCKELHIKLDPIDPSLYIRRFASMLEFEEKTHQVAHTALRIVARMNREWMITGRRPAGICGAGLIIAAKMHGFNRTETQIAQVVRICDGTLKKRLSEFDETGASDLTVSEFNSLFKAGSATDFVDDEKYKEEESKWWWDSKCAPPSMKNQTKKKKISSSPSSRSQSVSEFSMEGLQDQAERALAESAELQELDREPASALTCDFMTARGGSETPQQKAGGAGGDGRVTGASPPVRLSPAESPRREGEEGRQAIPSVRVDEEQEDESENLSEVDDDEINACLRTPEEVAHRTIVWDEMNREYLEQQAERQKLAEIRGIPTGSQRRKRKAEEEFVGSTAAEATAKMLKNKNLSDKVNYAALEELLGPMNQTV</sequence>
<dbReference type="PROSITE" id="PS51134">
    <property type="entry name" value="ZF_TFIIB"/>
    <property type="match status" value="1"/>
</dbReference>
<name>A0A7S4K7Z4_GUITH</name>
<evidence type="ECO:0000256" key="5">
    <source>
        <dbReference type="ARBA" id="ARBA00022833"/>
    </source>
</evidence>
<dbReference type="GO" id="GO:0017025">
    <property type="term" value="F:TBP-class protein binding"/>
    <property type="evidence" value="ECO:0007669"/>
    <property type="project" value="InterPro"/>
</dbReference>
<dbReference type="AlphaFoldDB" id="A0A7S4K7Z4"/>
<dbReference type="GO" id="GO:0005634">
    <property type="term" value="C:nucleus"/>
    <property type="evidence" value="ECO:0007669"/>
    <property type="project" value="UniProtKB-SubCell"/>
</dbReference>
<evidence type="ECO:0000256" key="12">
    <source>
        <dbReference type="SAM" id="MobiDB-lite"/>
    </source>
</evidence>
<dbReference type="EMBL" id="HBKN01013087">
    <property type="protein sequence ID" value="CAE2286511.1"/>
    <property type="molecule type" value="Transcribed_RNA"/>
</dbReference>
<evidence type="ECO:0000256" key="1">
    <source>
        <dbReference type="ARBA" id="ARBA00004123"/>
    </source>
</evidence>
<feature type="compositionally biased region" description="Low complexity" evidence="12">
    <location>
        <begin position="323"/>
        <end position="337"/>
    </location>
</feature>
<dbReference type="InterPro" id="IPR013150">
    <property type="entry name" value="TFIIB_cyclin"/>
</dbReference>
<accession>A0A7S4K7Z4</accession>
<dbReference type="SUPFAM" id="SSF47954">
    <property type="entry name" value="Cyclin-like"/>
    <property type="match status" value="2"/>
</dbReference>
<dbReference type="Gene3D" id="2.20.25.10">
    <property type="match status" value="1"/>
</dbReference>
<feature type="domain" description="TFIIB-type" evidence="13">
    <location>
        <begin position="1"/>
        <end position="32"/>
    </location>
</feature>
<keyword evidence="4 11" id="KW-0863">Zinc-finger</keyword>
<dbReference type="SMART" id="SM00385">
    <property type="entry name" value="CYCLIN"/>
    <property type="match status" value="2"/>
</dbReference>
<dbReference type="GO" id="GO:0000995">
    <property type="term" value="F:RNA polymerase III general transcription initiation factor activity"/>
    <property type="evidence" value="ECO:0007669"/>
    <property type="project" value="TreeGrafter"/>
</dbReference>
<evidence type="ECO:0000313" key="14">
    <source>
        <dbReference type="EMBL" id="CAE2286511.1"/>
    </source>
</evidence>
<feature type="compositionally biased region" description="Basic and acidic residues" evidence="12">
    <location>
        <begin position="407"/>
        <end position="416"/>
    </location>
</feature>
<comment type="subcellular location">
    <subcellularLocation>
        <location evidence="1">Nucleus</location>
    </subcellularLocation>
</comment>
<dbReference type="PANTHER" id="PTHR11618">
    <property type="entry name" value="TRANSCRIPTION INITIATION FACTOR IIB-RELATED"/>
    <property type="match status" value="1"/>
</dbReference>
<dbReference type="PANTHER" id="PTHR11618:SF4">
    <property type="entry name" value="TRANSCRIPTION FACTOR IIIB 90 KDA SUBUNIT"/>
    <property type="match status" value="1"/>
</dbReference>
<comment type="similarity">
    <text evidence="2">Belongs to the TFIIB family.</text>
</comment>
<protein>
    <recommendedName>
        <fullName evidence="10">B-related factor 1</fullName>
    </recommendedName>
</protein>
<feature type="region of interest" description="Disordered" evidence="12">
    <location>
        <begin position="306"/>
        <end position="442"/>
    </location>
</feature>
<reference evidence="14" key="1">
    <citation type="submission" date="2021-01" db="EMBL/GenBank/DDBJ databases">
        <authorList>
            <person name="Corre E."/>
            <person name="Pelletier E."/>
            <person name="Niang G."/>
            <person name="Scheremetjew M."/>
            <person name="Finn R."/>
            <person name="Kale V."/>
            <person name="Holt S."/>
            <person name="Cochrane G."/>
            <person name="Meng A."/>
            <person name="Brown T."/>
            <person name="Cohen L."/>
        </authorList>
    </citation>
    <scope>NUCLEOTIDE SEQUENCE</scope>
    <source>
        <strain evidence="14">CCMP 2712</strain>
    </source>
</reference>
<dbReference type="CDD" id="cd20554">
    <property type="entry name" value="CYCLIN_TFIIIB90_rpt2"/>
    <property type="match status" value="1"/>
</dbReference>
<evidence type="ECO:0000256" key="2">
    <source>
        <dbReference type="ARBA" id="ARBA00010857"/>
    </source>
</evidence>
<dbReference type="Pfam" id="PF00382">
    <property type="entry name" value="TFIIB"/>
    <property type="match status" value="2"/>
</dbReference>